<organism evidence="2 3">
    <name type="scientific">Natronobacterium haloterrestre</name>
    <name type="common">Halobiforma haloterrestris</name>
    <dbReference type="NCBI Taxonomy" id="148448"/>
    <lineage>
        <taxon>Archaea</taxon>
        <taxon>Methanobacteriati</taxon>
        <taxon>Methanobacteriota</taxon>
        <taxon>Stenosarchaea group</taxon>
        <taxon>Halobacteria</taxon>
        <taxon>Halobacteriales</taxon>
        <taxon>Natrialbaceae</taxon>
        <taxon>Natronobacterium</taxon>
    </lineage>
</organism>
<dbReference type="Proteomes" id="UP000199161">
    <property type="component" value="Unassembled WGS sequence"/>
</dbReference>
<keyword evidence="1" id="KW-0812">Transmembrane</keyword>
<feature type="transmembrane region" description="Helical" evidence="1">
    <location>
        <begin position="115"/>
        <end position="136"/>
    </location>
</feature>
<dbReference type="EMBL" id="FOKW01000009">
    <property type="protein sequence ID" value="SFC51398.1"/>
    <property type="molecule type" value="Genomic_DNA"/>
</dbReference>
<evidence type="ECO:0000256" key="1">
    <source>
        <dbReference type="SAM" id="Phobius"/>
    </source>
</evidence>
<evidence type="ECO:0008006" key="4">
    <source>
        <dbReference type="Google" id="ProtNLM"/>
    </source>
</evidence>
<sequence>MNRLLHAGIVAALVAGIRRRDPSVIVNGALSLTFGSLPRYLERRYDVHFRPWQREWISTAALVHTLGMLGPYDRVWWWDHLAHTLSGVVFAGVVDVVYRSDVDGERHVSSRSRTAFVAGITFGLGFVWEVFEYIVHALGDRIGFDPLLVHYGRLDAVGDLVFDLVGAMIVLLFGRDRLSNLVDSERDES</sequence>
<keyword evidence="1" id="KW-1133">Transmembrane helix</keyword>
<protein>
    <recommendedName>
        <fullName evidence="4">DUF2238 domain-containing protein</fullName>
    </recommendedName>
</protein>
<accession>A0A1I1JY12</accession>
<keyword evidence="3" id="KW-1185">Reference proteome</keyword>
<evidence type="ECO:0000313" key="3">
    <source>
        <dbReference type="Proteomes" id="UP000199161"/>
    </source>
</evidence>
<evidence type="ECO:0000313" key="2">
    <source>
        <dbReference type="EMBL" id="SFC51398.1"/>
    </source>
</evidence>
<dbReference type="InterPro" id="IPR014509">
    <property type="entry name" value="YjdF-like"/>
</dbReference>
<dbReference type="AlphaFoldDB" id="A0A1I1JY12"/>
<feature type="transmembrane region" description="Helical" evidence="1">
    <location>
        <begin position="156"/>
        <end position="174"/>
    </location>
</feature>
<gene>
    <name evidence="2" type="ORF">SAMN05444422_109171</name>
</gene>
<name>A0A1I1JY12_NATHA</name>
<keyword evidence="1" id="KW-0472">Membrane</keyword>
<reference evidence="3" key="1">
    <citation type="submission" date="2016-10" db="EMBL/GenBank/DDBJ databases">
        <authorList>
            <person name="Varghese N."/>
            <person name="Submissions S."/>
        </authorList>
    </citation>
    <scope>NUCLEOTIDE SEQUENCE [LARGE SCALE GENOMIC DNA]</scope>
    <source>
        <strain evidence="3">DSM 13078</strain>
    </source>
</reference>
<dbReference type="Pfam" id="PF09997">
    <property type="entry name" value="DUF2238"/>
    <property type="match status" value="1"/>
</dbReference>
<proteinExistence type="predicted"/>